<evidence type="ECO:0000256" key="9">
    <source>
        <dbReference type="ARBA" id="ARBA00049940"/>
    </source>
</evidence>
<evidence type="ECO:0000256" key="1">
    <source>
        <dbReference type="ARBA" id="ARBA00004651"/>
    </source>
</evidence>
<comment type="caution">
    <text evidence="10">Lacks conserved residue(s) required for the propagation of feature annotation.</text>
</comment>
<keyword evidence="2 10" id="KW-1003">Cell membrane</keyword>
<feature type="binding site" evidence="10">
    <location>
        <position position="66"/>
    </location>
    <ligand>
        <name>Na(+)</name>
        <dbReference type="ChEBI" id="CHEBI:29101"/>
        <note>structural</note>
    </ligand>
</feature>
<dbReference type="PANTHER" id="PTHR28259:SF1">
    <property type="entry name" value="FLUORIDE EXPORT PROTEIN 1-RELATED"/>
    <property type="match status" value="1"/>
</dbReference>
<protein>
    <recommendedName>
        <fullName evidence="10">Fluoride-specific ion channel FluC</fullName>
    </recommendedName>
</protein>
<gene>
    <name evidence="10" type="primary">fluC</name>
    <name evidence="10" type="synonym">crcB</name>
    <name evidence="11" type="ORF">C3E79_08985</name>
</gene>
<dbReference type="Pfam" id="PF02537">
    <property type="entry name" value="CRCB"/>
    <property type="match status" value="1"/>
</dbReference>
<comment type="catalytic activity">
    <reaction evidence="8">
        <text>fluoride(in) = fluoride(out)</text>
        <dbReference type="Rhea" id="RHEA:76159"/>
        <dbReference type="ChEBI" id="CHEBI:17051"/>
    </reaction>
    <physiologicalReaction direction="left-to-right" evidence="8">
        <dbReference type="Rhea" id="RHEA:76160"/>
    </physiologicalReaction>
</comment>
<evidence type="ECO:0000256" key="5">
    <source>
        <dbReference type="ARBA" id="ARBA00023136"/>
    </source>
</evidence>
<keyword evidence="6 10" id="KW-0407">Ion channel</keyword>
<dbReference type="RefSeq" id="WP_108404605.1">
    <property type="nucleotide sequence ID" value="NZ_CP026948.1"/>
</dbReference>
<evidence type="ECO:0000256" key="7">
    <source>
        <dbReference type="ARBA" id="ARBA00035120"/>
    </source>
</evidence>
<evidence type="ECO:0000256" key="2">
    <source>
        <dbReference type="ARBA" id="ARBA00022475"/>
    </source>
</evidence>
<evidence type="ECO:0000313" key="12">
    <source>
        <dbReference type="Proteomes" id="UP000244754"/>
    </source>
</evidence>
<feature type="transmembrane region" description="Helical" evidence="10">
    <location>
        <begin position="90"/>
        <end position="114"/>
    </location>
</feature>
<dbReference type="EMBL" id="CP026948">
    <property type="protein sequence ID" value="AWB84597.1"/>
    <property type="molecule type" value="Genomic_DNA"/>
</dbReference>
<reference evidence="12" key="1">
    <citation type="submission" date="2018-01" db="EMBL/GenBank/DDBJ databases">
        <authorList>
            <person name="Li J."/>
        </authorList>
    </citation>
    <scope>NUCLEOTIDE SEQUENCE [LARGE SCALE GENOMIC DNA]</scope>
    <source>
        <strain evidence="12">2184</strain>
    </source>
</reference>
<dbReference type="Proteomes" id="UP000244754">
    <property type="component" value="Chromosome"/>
</dbReference>
<dbReference type="OrthoDB" id="5148600at2"/>
<comment type="function">
    <text evidence="9 10">Fluoride-specific ion channel. Important for reducing fluoride concentration in the cell, thus reducing its toxicity.</text>
</comment>
<dbReference type="PANTHER" id="PTHR28259">
    <property type="entry name" value="FLUORIDE EXPORT PROTEIN 1-RELATED"/>
    <property type="match status" value="1"/>
</dbReference>
<keyword evidence="10" id="KW-0479">Metal-binding</keyword>
<organism evidence="11 12">
    <name type="scientific">Corynebacterium liangguodongii</name>
    <dbReference type="NCBI Taxonomy" id="2079535"/>
    <lineage>
        <taxon>Bacteria</taxon>
        <taxon>Bacillati</taxon>
        <taxon>Actinomycetota</taxon>
        <taxon>Actinomycetes</taxon>
        <taxon>Mycobacteriales</taxon>
        <taxon>Corynebacteriaceae</taxon>
        <taxon>Corynebacterium</taxon>
    </lineage>
</organism>
<keyword evidence="10" id="KW-0915">Sodium</keyword>
<keyword evidence="4 10" id="KW-1133">Transmembrane helix</keyword>
<keyword evidence="10" id="KW-0813">Transport</keyword>
<comment type="subcellular location">
    <subcellularLocation>
        <location evidence="1 10">Cell membrane</location>
        <topology evidence="1 10">Multi-pass membrane protein</topology>
    </subcellularLocation>
</comment>
<sequence>MNAFFSSLAAVAAGGFLGGVSRWALSRVPGGLTGTWVANVLGCAALGMCVASPSIWVTFVGAGFAGALSTLSTLSKELGALLKAQRSRAAWSYFFVTITGGTVAALAGLSIAYWL</sequence>
<evidence type="ECO:0000256" key="6">
    <source>
        <dbReference type="ARBA" id="ARBA00023303"/>
    </source>
</evidence>
<name>A0A2S0WFN6_9CORY</name>
<dbReference type="HAMAP" id="MF_00454">
    <property type="entry name" value="FluC"/>
    <property type="match status" value="1"/>
</dbReference>
<comment type="activity regulation">
    <text evidence="10">Na(+) is not transported, but it plays an essential structural role and its presence is essential for fluoride channel function.</text>
</comment>
<comment type="similarity">
    <text evidence="7 10">Belongs to the fluoride channel Fluc/FEX (TC 1.A.43) family.</text>
</comment>
<dbReference type="AlphaFoldDB" id="A0A2S0WFN6"/>
<keyword evidence="12" id="KW-1185">Reference proteome</keyword>
<keyword evidence="5 10" id="KW-0472">Membrane</keyword>
<dbReference type="GO" id="GO:0046872">
    <property type="term" value="F:metal ion binding"/>
    <property type="evidence" value="ECO:0007669"/>
    <property type="project" value="UniProtKB-KW"/>
</dbReference>
<keyword evidence="3 10" id="KW-0812">Transmembrane</keyword>
<accession>A0A2S0WFN6</accession>
<evidence type="ECO:0000256" key="8">
    <source>
        <dbReference type="ARBA" id="ARBA00035585"/>
    </source>
</evidence>
<feature type="transmembrane region" description="Helical" evidence="10">
    <location>
        <begin position="36"/>
        <end position="69"/>
    </location>
</feature>
<dbReference type="GO" id="GO:0005886">
    <property type="term" value="C:plasma membrane"/>
    <property type="evidence" value="ECO:0007669"/>
    <property type="project" value="UniProtKB-SubCell"/>
</dbReference>
<dbReference type="GO" id="GO:0140114">
    <property type="term" value="P:cellular detoxification of fluoride"/>
    <property type="evidence" value="ECO:0007669"/>
    <property type="project" value="UniProtKB-UniRule"/>
</dbReference>
<evidence type="ECO:0000256" key="3">
    <source>
        <dbReference type="ARBA" id="ARBA00022692"/>
    </source>
</evidence>
<keyword evidence="10" id="KW-0406">Ion transport</keyword>
<evidence type="ECO:0000313" key="11">
    <source>
        <dbReference type="EMBL" id="AWB84597.1"/>
    </source>
</evidence>
<dbReference type="KEGG" id="clia:C3E79_08985"/>
<evidence type="ECO:0000256" key="10">
    <source>
        <dbReference type="HAMAP-Rule" id="MF_00454"/>
    </source>
</evidence>
<proteinExistence type="inferred from homology"/>
<dbReference type="InterPro" id="IPR003691">
    <property type="entry name" value="FluC"/>
</dbReference>
<dbReference type="GO" id="GO:0062054">
    <property type="term" value="F:fluoride channel activity"/>
    <property type="evidence" value="ECO:0007669"/>
    <property type="project" value="UniProtKB-UniRule"/>
</dbReference>
<feature type="binding site" evidence="10">
    <location>
        <position position="69"/>
    </location>
    <ligand>
        <name>Na(+)</name>
        <dbReference type="ChEBI" id="CHEBI:29101"/>
        <note>structural</note>
    </ligand>
</feature>
<evidence type="ECO:0000256" key="4">
    <source>
        <dbReference type="ARBA" id="ARBA00022989"/>
    </source>
</evidence>